<protein>
    <recommendedName>
        <fullName evidence="2">chitin synthase</fullName>
        <ecNumber evidence="2">2.4.1.16</ecNumber>
    </recommendedName>
</protein>
<feature type="compositionally biased region" description="Polar residues" evidence="7">
    <location>
        <begin position="1018"/>
        <end position="1027"/>
    </location>
</feature>
<evidence type="ECO:0000256" key="1">
    <source>
        <dbReference type="ARBA" id="ARBA00004141"/>
    </source>
</evidence>
<feature type="region of interest" description="Disordered" evidence="7">
    <location>
        <begin position="1012"/>
        <end position="1034"/>
    </location>
</feature>
<keyword evidence="3" id="KW-0328">Glycosyltransferase</keyword>
<evidence type="ECO:0000256" key="8">
    <source>
        <dbReference type="SAM" id="Phobius"/>
    </source>
</evidence>
<proteinExistence type="predicted"/>
<evidence type="ECO:0000256" key="6">
    <source>
        <dbReference type="ARBA" id="ARBA00023136"/>
    </source>
</evidence>
<dbReference type="GO" id="GO:0030428">
    <property type="term" value="C:cell septum"/>
    <property type="evidence" value="ECO:0007669"/>
    <property type="project" value="TreeGrafter"/>
</dbReference>
<dbReference type="EC" id="2.4.1.16" evidence="2"/>
<dbReference type="EMBL" id="PJQM01000982">
    <property type="protein sequence ID" value="RCI03540.1"/>
    <property type="molecule type" value="Genomic_DNA"/>
</dbReference>
<dbReference type="Proteomes" id="UP000253551">
    <property type="component" value="Unassembled WGS sequence"/>
</dbReference>
<dbReference type="GO" id="GO:0016020">
    <property type="term" value="C:membrane"/>
    <property type="evidence" value="ECO:0007669"/>
    <property type="project" value="UniProtKB-SubCell"/>
</dbReference>
<reference evidence="9 10" key="1">
    <citation type="journal article" date="2018" name="G3 (Bethesda)">
        <title>Phylogenetic and Phylogenomic Definition of Rhizopus Species.</title>
        <authorList>
            <person name="Gryganskyi A.P."/>
            <person name="Golan J."/>
            <person name="Dolatabadi S."/>
            <person name="Mondo S."/>
            <person name="Robb S."/>
            <person name="Idnurm A."/>
            <person name="Muszewska A."/>
            <person name="Steczkiewicz K."/>
            <person name="Masonjones S."/>
            <person name="Liao H.L."/>
            <person name="Gajdeczka M.T."/>
            <person name="Anike F."/>
            <person name="Vuek A."/>
            <person name="Anishchenko I.M."/>
            <person name="Voigt K."/>
            <person name="de Hoog G.S."/>
            <person name="Smith M.E."/>
            <person name="Heitman J."/>
            <person name="Vilgalys R."/>
            <person name="Stajich J.E."/>
        </authorList>
    </citation>
    <scope>NUCLEOTIDE SEQUENCE [LARGE SCALE GENOMIC DNA]</scope>
    <source>
        <strain evidence="9 10">LSU 92-RS-03</strain>
    </source>
</reference>
<feature type="transmembrane region" description="Helical" evidence="8">
    <location>
        <begin position="23"/>
        <end position="47"/>
    </location>
</feature>
<feature type="transmembrane region" description="Helical" evidence="8">
    <location>
        <begin position="723"/>
        <end position="743"/>
    </location>
</feature>
<keyword evidence="5 8" id="KW-1133">Transmembrane helix</keyword>
<evidence type="ECO:0000313" key="9">
    <source>
        <dbReference type="EMBL" id="RCI03540.1"/>
    </source>
</evidence>
<comment type="subcellular location">
    <subcellularLocation>
        <location evidence="1">Membrane</location>
        <topology evidence="1">Multi-pass membrane protein</topology>
    </subcellularLocation>
</comment>
<evidence type="ECO:0000313" key="10">
    <source>
        <dbReference type="Proteomes" id="UP000253551"/>
    </source>
</evidence>
<dbReference type="PANTHER" id="PTHR22914:SF41">
    <property type="entry name" value="CHITIN SYNTHASE 7"/>
    <property type="match status" value="1"/>
</dbReference>
<dbReference type="GO" id="GO:0006031">
    <property type="term" value="P:chitin biosynthetic process"/>
    <property type="evidence" value="ECO:0007669"/>
    <property type="project" value="TreeGrafter"/>
</dbReference>
<keyword evidence="4 8" id="KW-0812">Transmembrane</keyword>
<feature type="transmembrane region" description="Helical" evidence="8">
    <location>
        <begin position="799"/>
        <end position="821"/>
    </location>
</feature>
<comment type="caution">
    <text evidence="9">The sequence shown here is derived from an EMBL/GenBank/DDBJ whole genome shotgun (WGS) entry which is preliminary data.</text>
</comment>
<evidence type="ECO:0000256" key="4">
    <source>
        <dbReference type="ARBA" id="ARBA00022692"/>
    </source>
</evidence>
<dbReference type="OrthoDB" id="2235682at2759"/>
<keyword evidence="6 8" id="KW-0472">Membrane</keyword>
<dbReference type="PANTHER" id="PTHR22914">
    <property type="entry name" value="CHITIN SYNTHASE"/>
    <property type="match status" value="1"/>
</dbReference>
<dbReference type="GO" id="GO:0071944">
    <property type="term" value="C:cell periphery"/>
    <property type="evidence" value="ECO:0007669"/>
    <property type="project" value="TreeGrafter"/>
</dbReference>
<keyword evidence="3" id="KW-0808">Transferase</keyword>
<sequence>MDNSRQKTHTRTIERRIALREKIALVLTSLFIVVLFCVWLEFITALFCDPPPTYEDNVVYANSSRLSSINGVVVDWQDLGNTSQMTEQVNRYPHYDLSPMFPNFMQLQRPADRTTYNNQYIDSCINGFNRSTQADNWLKYKLATDPGYKVENNKLVSCPYPTQRNKTGASCFYSIMSEQQFLRYPKKGVLKFDAASVYNNYSTLPYHSSQGQAFVILDGTVLDITDYLEGVTNVVWVAQGSYSRSFAMDRMFLPLDLTLLLYVHMGEDITQRYYKDIKNPHAYRQCLHTLFYHGVAELEQDIGCAHINLALWITLGCFLLYFLVRMNLAYLSRLRCIQKLVYKAAPSSHSAEHAFRRTLSIMSNHRHLPPYTLLFIPCFAESSETLRQTFDSLARTNYPDTRKLLCFVCDGLVKSKTDTKESYLCILDALGYSSTKDPELRSYISLGQGSRRINYAKVYAGFYESGRNRVPFLLIVKVGAPHESLSTTRVPGNRGKRDSMLMMLGFLERCMNLMYYRITPLEFELFNLCYNLLGIDPRQLKYMLVTDADIQVQDNAICRLASRLEADPRLMAVSGHIRPANPEENIVTMLQIIPLYLTQYAGPAFEACLGTVTTIHGGFVMYRLWSETNKKRTITFRTKMSFRRRVHKKKKKATSPQPPVFSLAPNSNIEPCCIQPTVLRGLAAPKPSTMHMENLLLLGEEQYFSIVLLRSNPNRRLAFEPEAVGYAVLPTHFLVLQALAIRHLRTTFHFQLEFQHVAKHLGWMYWIVSLTKLLDTIFTMPLTAYLYSVYIRYFTYHNLAFAIIVGAFTSLILLHVIYFILRRQFKYTIWLILYCLFAVPFFNIWFVLLSVWHSNTAYLWYDVWPTQFNRRHRLHGILMDAHEQSEHQDNEDTIPRMRLTDFEVLEAEKIAQREKEQAEMLDAKFNGFQGYVHVQQGHASKPSWSSSHLDSPLISSPPLAQIRDKLKLNGSHSRFASDEDARRYMISQASSQTSSPRNPFVHVLDDMIDTQRHRKTRSQSSYFSHTSQPDHQEMFMPPPVVPLPTQEDDTESIISLSNSVISFEQSHVEYHGSSLGGRYIRSSYHDQQSEGRDRPVHSRYT</sequence>
<dbReference type="STRING" id="4846.A0A367KN41"/>
<dbReference type="Pfam" id="PF03142">
    <property type="entry name" value="Chitin_synth_2"/>
    <property type="match status" value="2"/>
</dbReference>
<evidence type="ECO:0000256" key="2">
    <source>
        <dbReference type="ARBA" id="ARBA00012543"/>
    </source>
</evidence>
<dbReference type="InterPro" id="IPR004835">
    <property type="entry name" value="Chitin_synth"/>
</dbReference>
<dbReference type="GO" id="GO:0004100">
    <property type="term" value="F:chitin synthase activity"/>
    <property type="evidence" value="ECO:0007669"/>
    <property type="project" value="UniProtKB-EC"/>
</dbReference>
<dbReference type="SUPFAM" id="SSF53448">
    <property type="entry name" value="Nucleotide-diphospho-sugar transferases"/>
    <property type="match status" value="1"/>
</dbReference>
<name>A0A367KN41_RHIST</name>
<dbReference type="AlphaFoldDB" id="A0A367KN41"/>
<evidence type="ECO:0000256" key="3">
    <source>
        <dbReference type="ARBA" id="ARBA00022676"/>
    </source>
</evidence>
<keyword evidence="10" id="KW-1185">Reference proteome</keyword>
<gene>
    <name evidence="9" type="ORF">CU098_008518</name>
</gene>
<accession>A0A367KN41</accession>
<dbReference type="InterPro" id="IPR029044">
    <property type="entry name" value="Nucleotide-diphossugar_trans"/>
</dbReference>
<organism evidence="9 10">
    <name type="scientific">Rhizopus stolonifer</name>
    <name type="common">Rhizopus nigricans</name>
    <dbReference type="NCBI Taxonomy" id="4846"/>
    <lineage>
        <taxon>Eukaryota</taxon>
        <taxon>Fungi</taxon>
        <taxon>Fungi incertae sedis</taxon>
        <taxon>Mucoromycota</taxon>
        <taxon>Mucoromycotina</taxon>
        <taxon>Mucoromycetes</taxon>
        <taxon>Mucorales</taxon>
        <taxon>Mucorineae</taxon>
        <taxon>Rhizopodaceae</taxon>
        <taxon>Rhizopus</taxon>
    </lineage>
</organism>
<evidence type="ECO:0000256" key="7">
    <source>
        <dbReference type="SAM" id="MobiDB-lite"/>
    </source>
</evidence>
<evidence type="ECO:0000256" key="5">
    <source>
        <dbReference type="ARBA" id="ARBA00022989"/>
    </source>
</evidence>
<feature type="transmembrane region" description="Helical" evidence="8">
    <location>
        <begin position="827"/>
        <end position="852"/>
    </location>
</feature>
<feature type="transmembrane region" description="Helical" evidence="8">
    <location>
        <begin position="763"/>
        <end position="787"/>
    </location>
</feature>